<protein>
    <submittedName>
        <fullName evidence="8">Putative formate transporter</fullName>
    </submittedName>
</protein>
<evidence type="ECO:0000256" key="3">
    <source>
        <dbReference type="ARBA" id="ARBA00022692"/>
    </source>
</evidence>
<reference evidence="8 9" key="1">
    <citation type="submission" date="2018-06" db="EMBL/GenBank/DDBJ databases">
        <authorList>
            <consortium name="Pathogen Informatics"/>
            <person name="Doyle S."/>
        </authorList>
    </citation>
    <scope>NUCLEOTIDE SEQUENCE [LARGE SCALE GENOMIC DNA]</scope>
    <source>
        <strain evidence="8 9">NCTC10975</strain>
    </source>
</reference>
<evidence type="ECO:0000256" key="7">
    <source>
        <dbReference type="SAM" id="Phobius"/>
    </source>
</evidence>
<dbReference type="EMBL" id="UAUE01000003">
    <property type="protein sequence ID" value="SPY94182.1"/>
    <property type="molecule type" value="Genomic_DNA"/>
</dbReference>
<dbReference type="InterPro" id="IPR000292">
    <property type="entry name" value="For/NO2_transpt"/>
</dbReference>
<dbReference type="AlphaFoldDB" id="A0A2X2BDB9"/>
<evidence type="ECO:0000256" key="5">
    <source>
        <dbReference type="ARBA" id="ARBA00023136"/>
    </source>
</evidence>
<evidence type="ECO:0000256" key="2">
    <source>
        <dbReference type="ARBA" id="ARBA00022519"/>
    </source>
</evidence>
<evidence type="ECO:0000256" key="1">
    <source>
        <dbReference type="ARBA" id="ARBA00004429"/>
    </source>
</evidence>
<proteinExistence type="predicted"/>
<evidence type="ECO:0000256" key="4">
    <source>
        <dbReference type="ARBA" id="ARBA00022989"/>
    </source>
</evidence>
<dbReference type="Gene3D" id="1.20.1080.10">
    <property type="entry name" value="Glycerol uptake facilitator protein"/>
    <property type="match status" value="1"/>
</dbReference>
<dbReference type="InterPro" id="IPR023271">
    <property type="entry name" value="Aquaporin-like"/>
</dbReference>
<feature type="transmembrane region" description="Helical" evidence="7">
    <location>
        <begin position="55"/>
        <end position="77"/>
    </location>
</feature>
<sequence length="84" mass="9159">MFVASGFEHSIANMFLIPLGIVIKNFAPAEFWTTVGASPEQFSNLTVSNFLVDNLLPVTIGNIIGGAVLVGLVYWLMHLRGDKH</sequence>
<dbReference type="Pfam" id="PF01226">
    <property type="entry name" value="Form_Nir_trans"/>
    <property type="match status" value="1"/>
</dbReference>
<keyword evidence="2" id="KW-0997">Cell inner membrane</keyword>
<keyword evidence="4 7" id="KW-1133">Transmembrane helix</keyword>
<organism evidence="8 9">
    <name type="scientific">Proteus mirabilis</name>
    <dbReference type="NCBI Taxonomy" id="584"/>
    <lineage>
        <taxon>Bacteria</taxon>
        <taxon>Pseudomonadati</taxon>
        <taxon>Pseudomonadota</taxon>
        <taxon>Gammaproteobacteria</taxon>
        <taxon>Enterobacterales</taxon>
        <taxon>Morganellaceae</taxon>
        <taxon>Proteus</taxon>
    </lineage>
</organism>
<keyword evidence="3 7" id="KW-0812">Transmembrane</keyword>
<gene>
    <name evidence="8" type="primary">focA_1</name>
    <name evidence="8" type="ORF">NCTC10975_00518</name>
</gene>
<evidence type="ECO:0000313" key="9">
    <source>
        <dbReference type="Proteomes" id="UP000251485"/>
    </source>
</evidence>
<dbReference type="Proteomes" id="UP000251485">
    <property type="component" value="Unassembled WGS sequence"/>
</dbReference>
<dbReference type="GO" id="GO:0015499">
    <property type="term" value="F:formate transmembrane transporter activity"/>
    <property type="evidence" value="ECO:0007669"/>
    <property type="project" value="TreeGrafter"/>
</dbReference>
<comment type="subcellular location">
    <subcellularLocation>
        <location evidence="1">Cell inner membrane</location>
        <topology evidence="1">Multi-pass membrane protein</topology>
    </subcellularLocation>
</comment>
<dbReference type="PANTHER" id="PTHR30520:SF10">
    <property type="entry name" value="FORMATE CHANNEL FOCA-RELATED"/>
    <property type="match status" value="1"/>
</dbReference>
<dbReference type="PANTHER" id="PTHR30520">
    <property type="entry name" value="FORMATE TRANSPORTER-RELATED"/>
    <property type="match status" value="1"/>
</dbReference>
<keyword evidence="2" id="KW-1003">Cell membrane</keyword>
<comment type="catalytic activity">
    <reaction evidence="6">
        <text>formate(in) = formate(out)</text>
        <dbReference type="Rhea" id="RHEA:29679"/>
        <dbReference type="ChEBI" id="CHEBI:15740"/>
    </reaction>
</comment>
<accession>A0A2X2BDB9</accession>
<name>A0A2X2BDB9_PROMI</name>
<keyword evidence="5 7" id="KW-0472">Membrane</keyword>
<dbReference type="GO" id="GO:0005886">
    <property type="term" value="C:plasma membrane"/>
    <property type="evidence" value="ECO:0007669"/>
    <property type="project" value="UniProtKB-SubCell"/>
</dbReference>
<evidence type="ECO:0000313" key="8">
    <source>
        <dbReference type="EMBL" id="SPY94182.1"/>
    </source>
</evidence>
<evidence type="ECO:0000256" key="6">
    <source>
        <dbReference type="ARBA" id="ARBA00035914"/>
    </source>
</evidence>